<feature type="coiled-coil region" evidence="1">
    <location>
        <begin position="124"/>
        <end position="158"/>
    </location>
</feature>
<keyword evidence="4" id="KW-1185">Reference proteome</keyword>
<keyword evidence="2" id="KW-0732">Signal</keyword>
<evidence type="ECO:0000313" key="3">
    <source>
        <dbReference type="EMBL" id="SFB80843.1"/>
    </source>
</evidence>
<evidence type="ECO:0000313" key="4">
    <source>
        <dbReference type="Proteomes" id="UP000240042"/>
    </source>
</evidence>
<dbReference type="EMBL" id="FOKY01000006">
    <property type="protein sequence ID" value="SFB80843.1"/>
    <property type="molecule type" value="Genomic_DNA"/>
</dbReference>
<reference evidence="4" key="1">
    <citation type="submission" date="2016-10" db="EMBL/GenBank/DDBJ databases">
        <authorList>
            <person name="Varghese N."/>
            <person name="Submissions S."/>
        </authorList>
    </citation>
    <scope>NUCLEOTIDE SEQUENCE [LARGE SCALE GENOMIC DNA]</scope>
    <source>
        <strain evidence="4">ATCC 43811</strain>
    </source>
</reference>
<gene>
    <name evidence="3" type="ORF">SAMN02745150_00880</name>
</gene>
<protein>
    <recommendedName>
        <fullName evidence="5">LTXXQ motif family protein</fullName>
    </recommendedName>
</protein>
<proteinExistence type="predicted"/>
<sequence length="165" mass="19721">MKKLGILLLALFAFSMVPRINFTKSLSDHYMAYGSRHMDFDSFDDPGYRKHKMSQHDRKKHETMFYNATPEQQRGMAKIESEFRKKWDQQRLAFKMKYTDLKYEMILLEIDMAQAQKTNDQAAVKELINKLKAKDQEYQKLKLEEKSMRLNLETEKNQQVNTLLK</sequence>
<evidence type="ECO:0000256" key="2">
    <source>
        <dbReference type="SAM" id="SignalP"/>
    </source>
</evidence>
<organism evidence="3 4">
    <name type="scientific">Brevinema andersonii</name>
    <dbReference type="NCBI Taxonomy" id="34097"/>
    <lineage>
        <taxon>Bacteria</taxon>
        <taxon>Pseudomonadati</taxon>
        <taxon>Spirochaetota</taxon>
        <taxon>Spirochaetia</taxon>
        <taxon>Brevinematales</taxon>
        <taxon>Brevinemataceae</taxon>
        <taxon>Brevinema</taxon>
    </lineage>
</organism>
<dbReference type="RefSeq" id="WP_092319028.1">
    <property type="nucleotide sequence ID" value="NZ_FOKY01000006.1"/>
</dbReference>
<accession>A0A1I1E7B8</accession>
<dbReference type="Proteomes" id="UP000240042">
    <property type="component" value="Unassembled WGS sequence"/>
</dbReference>
<evidence type="ECO:0000256" key="1">
    <source>
        <dbReference type="SAM" id="Coils"/>
    </source>
</evidence>
<name>A0A1I1E7B8_BREAD</name>
<dbReference type="STRING" id="34097.SAMN02745150_00880"/>
<evidence type="ECO:0008006" key="5">
    <source>
        <dbReference type="Google" id="ProtNLM"/>
    </source>
</evidence>
<feature type="signal peptide" evidence="2">
    <location>
        <begin position="1"/>
        <end position="19"/>
    </location>
</feature>
<dbReference type="AlphaFoldDB" id="A0A1I1E7B8"/>
<feature type="chain" id="PRO_5015155333" description="LTXXQ motif family protein" evidence="2">
    <location>
        <begin position="20"/>
        <end position="165"/>
    </location>
</feature>
<keyword evidence="1" id="KW-0175">Coiled coil</keyword>